<reference evidence="2 3" key="1">
    <citation type="submission" date="2016-06" db="EMBL/GenBank/DDBJ databases">
        <title>Evolution of pathogenesis and genome organization in the Tremellales.</title>
        <authorList>
            <person name="Cuomo C."/>
            <person name="Litvintseva A."/>
            <person name="Heitman J."/>
            <person name="Chen Y."/>
            <person name="Sun S."/>
            <person name="Springer D."/>
            <person name="Dromer F."/>
            <person name="Young S."/>
            <person name="Zeng Q."/>
            <person name="Chapman S."/>
            <person name="Gujja S."/>
            <person name="Saif S."/>
            <person name="Birren B."/>
        </authorList>
    </citation>
    <scope>NUCLEOTIDE SEQUENCE [LARGE SCALE GENOMIC DNA]</scope>
    <source>
        <strain evidence="2 3">ATCC 28783</strain>
    </source>
</reference>
<name>A0A4Q1BUQ9_TREME</name>
<organism evidence="2 3">
    <name type="scientific">Tremella mesenterica</name>
    <name type="common">Jelly fungus</name>
    <dbReference type="NCBI Taxonomy" id="5217"/>
    <lineage>
        <taxon>Eukaryota</taxon>
        <taxon>Fungi</taxon>
        <taxon>Dikarya</taxon>
        <taxon>Basidiomycota</taxon>
        <taxon>Agaricomycotina</taxon>
        <taxon>Tremellomycetes</taxon>
        <taxon>Tremellales</taxon>
        <taxon>Tremellaceae</taxon>
        <taxon>Tremella</taxon>
    </lineage>
</organism>
<gene>
    <name evidence="2" type="ORF">M231_00872</name>
</gene>
<feature type="compositionally biased region" description="Low complexity" evidence="1">
    <location>
        <begin position="1"/>
        <end position="21"/>
    </location>
</feature>
<dbReference type="VEuPathDB" id="FungiDB:TREMEDRAFT_65775"/>
<keyword evidence="3" id="KW-1185">Reference proteome</keyword>
<dbReference type="AlphaFoldDB" id="A0A4Q1BUQ9"/>
<accession>A0A4Q1BUQ9</accession>
<evidence type="ECO:0000313" key="2">
    <source>
        <dbReference type="EMBL" id="RXK41873.1"/>
    </source>
</evidence>
<proteinExistence type="predicted"/>
<comment type="caution">
    <text evidence="2">The sequence shown here is derived from an EMBL/GenBank/DDBJ whole genome shotgun (WGS) entry which is preliminary data.</text>
</comment>
<evidence type="ECO:0000256" key="1">
    <source>
        <dbReference type="SAM" id="MobiDB-lite"/>
    </source>
</evidence>
<dbReference type="Proteomes" id="UP000289152">
    <property type="component" value="Unassembled WGS sequence"/>
</dbReference>
<dbReference type="EMBL" id="SDIL01000005">
    <property type="protein sequence ID" value="RXK41873.1"/>
    <property type="molecule type" value="Genomic_DNA"/>
</dbReference>
<protein>
    <submittedName>
        <fullName evidence="2">Uncharacterized protein</fullName>
    </submittedName>
</protein>
<dbReference type="InParanoid" id="A0A4Q1BUQ9"/>
<evidence type="ECO:0000313" key="3">
    <source>
        <dbReference type="Proteomes" id="UP000289152"/>
    </source>
</evidence>
<feature type="region of interest" description="Disordered" evidence="1">
    <location>
        <begin position="1"/>
        <end position="39"/>
    </location>
</feature>
<sequence>MPSNETTPTTETTSDTPRESSYPPAHHTRSRSIVSAQSSPSVVVYDDTVDRGSDTEGQNLARLRTNRTLRGCWQSAVTIIQSRVDPIGSLVSVLDMPKKRLFWLSLGGAISFLLLRSSFKDPLGALLLGLGSPTKSTVPNYTLITCGPATASINHTHGHGHGLCRCCMVAASYAADRRELTHDNSGLTATLTPSLANYVSGTAISFRESTGCVFLSDEPFIPGENCLEGIIRLAEESKKPKNSITQL</sequence>